<dbReference type="EMBL" id="KZ155826">
    <property type="protein sequence ID" value="OUS44003.1"/>
    <property type="molecule type" value="Genomic_DNA"/>
</dbReference>
<keyword evidence="4" id="KW-1185">Reference proteome</keyword>
<dbReference type="AlphaFoldDB" id="Q01C93"/>
<accession>A0A454Y1U2</accession>
<dbReference type="Proteomes" id="UP000195557">
    <property type="component" value="Unassembled WGS sequence"/>
</dbReference>
<protein>
    <submittedName>
        <fullName evidence="2">Unnamed product</fullName>
    </submittedName>
</protein>
<reference evidence="2 4" key="1">
    <citation type="journal article" date="2006" name="Proc. Natl. Acad. Sci. U.S.A.">
        <title>Genome analysis of the smallest free-living eukaryote Ostreococcus tauri unveils many unique features.</title>
        <authorList>
            <person name="Derelle E."/>
            <person name="Ferraz C."/>
            <person name="Rombauts S."/>
            <person name="Rouze P."/>
            <person name="Worden A.Z."/>
            <person name="Robbens S."/>
            <person name="Partensky F."/>
            <person name="Degroeve S."/>
            <person name="Echeynie S."/>
            <person name="Cooke R."/>
            <person name="Saeys Y."/>
            <person name="Wuyts J."/>
            <person name="Jabbari K."/>
            <person name="Bowler C."/>
            <person name="Panaud O."/>
            <person name="Piegu B."/>
            <person name="Ball S.G."/>
            <person name="Ral J.-P."/>
            <person name="Bouget F.-Y."/>
            <person name="Piganeau G."/>
            <person name="De Baets B."/>
            <person name="Picard A."/>
            <person name="Delseny M."/>
            <person name="Demaille J."/>
            <person name="Van de Peer Y."/>
            <person name="Moreau H."/>
        </authorList>
    </citation>
    <scope>NUCLEOTIDE SEQUENCE [LARGE SCALE GENOMIC DNA]</scope>
    <source>
        <strain evidence="2 4">OTTH0595</strain>
    </source>
</reference>
<name>Q01C93_OSTTA</name>
<feature type="compositionally biased region" description="Acidic residues" evidence="1">
    <location>
        <begin position="1"/>
        <end position="14"/>
    </location>
</feature>
<reference evidence="2" key="2">
    <citation type="journal article" date="2014" name="BMC Genomics">
        <title>An improved genome of the model marine alga Ostreococcus tauri unfolds by assessing Illumina de novo assemblies.</title>
        <authorList>
            <person name="Blanc-Mathieu R."/>
            <person name="Verhelst B."/>
            <person name="Derelle E."/>
            <person name="Rombauts S."/>
            <person name="Bouget F.Y."/>
            <person name="Carre I."/>
            <person name="Chateau A."/>
            <person name="Eyre-Walker A."/>
            <person name="Grimsley N."/>
            <person name="Moreau H."/>
            <person name="Piegu B."/>
            <person name="Rivals E."/>
            <person name="Schackwitz W."/>
            <person name="Van de Peer Y."/>
            <person name="Piganeau G."/>
        </authorList>
    </citation>
    <scope>NUCLEOTIDE SEQUENCE</scope>
    <source>
        <strain evidence="2">RCC4221</strain>
    </source>
</reference>
<dbReference type="GeneID" id="9833091"/>
<accession>A0A1Y5I7E3</accession>
<evidence type="ECO:0000313" key="3">
    <source>
        <dbReference type="EMBL" id="OUS44003.1"/>
    </source>
</evidence>
<evidence type="ECO:0000313" key="4">
    <source>
        <dbReference type="Proteomes" id="UP000009170"/>
    </source>
</evidence>
<evidence type="ECO:0000313" key="2">
    <source>
        <dbReference type="EMBL" id="CAL53060.1"/>
    </source>
</evidence>
<dbReference type="EMBL" id="CAID01000003">
    <property type="protein sequence ID" value="CAL53060.1"/>
    <property type="molecule type" value="Genomic_DNA"/>
</dbReference>
<feature type="compositionally biased region" description="Basic residues" evidence="1">
    <location>
        <begin position="35"/>
        <end position="46"/>
    </location>
</feature>
<reference evidence="3" key="3">
    <citation type="submission" date="2017-04" db="EMBL/GenBank/DDBJ databases">
        <title>Population genomics of picophytoplankton unveils novel chromosome hypervariability.</title>
        <authorList>
            <consortium name="DOE Joint Genome Institute"/>
            <person name="Blanc-Mathieu R."/>
            <person name="Krasovec M."/>
            <person name="Hebrard M."/>
            <person name="Yau S."/>
            <person name="Desgranges E."/>
            <person name="Martin J."/>
            <person name="Schackwitz W."/>
            <person name="Kuo A."/>
            <person name="Salin G."/>
            <person name="Donnadieu C."/>
            <person name="Desdevises Y."/>
            <person name="Sanchez-Ferandin S."/>
            <person name="Moreau H."/>
            <person name="Rivals E."/>
            <person name="Grigoriev I.V."/>
            <person name="Grimsley N."/>
            <person name="Eyre-Walker A."/>
            <person name="Piganeau G."/>
        </authorList>
    </citation>
    <scope>NUCLEOTIDE SEQUENCE [LARGE SCALE GENOMIC DNA]</scope>
    <source>
        <strain evidence="3">RCC 1115</strain>
    </source>
</reference>
<gene>
    <name evidence="3" type="ORF">BE221DRAFT_79647</name>
    <name evidence="2" type="ORF">OT_ostta03g04120</name>
</gene>
<accession>Q01C93</accession>
<sequence>MSSDADADASSEGEGEGRSARVRRFQRPQTSQSRSRTKARVVGRRKSSFDDLRGISLARARASRSCVSDDESERQSLRTFAGDVTVSDVARRRALEERHRKMRALPRGSRYAKRQLELIDKALEILGRVKARGGKRTSEEEDELAGLLKAVKL</sequence>
<evidence type="ECO:0000256" key="1">
    <source>
        <dbReference type="SAM" id="MobiDB-lite"/>
    </source>
</evidence>
<dbReference type="OrthoDB" id="10549062at2759"/>
<dbReference type="InParanoid" id="Q01C93"/>
<proteinExistence type="predicted"/>
<feature type="region of interest" description="Disordered" evidence="1">
    <location>
        <begin position="1"/>
        <end position="47"/>
    </location>
</feature>
<dbReference type="RefSeq" id="XP_003078320.1">
    <property type="nucleotide sequence ID" value="XM_003078272.1"/>
</dbReference>
<dbReference type="Proteomes" id="UP000009170">
    <property type="component" value="Unassembled WGS sequence"/>
</dbReference>
<dbReference type="KEGG" id="ota:OT_ostta03g04120"/>
<organism evidence="2 4">
    <name type="scientific">Ostreococcus tauri</name>
    <name type="common">Marine green alga</name>
    <dbReference type="NCBI Taxonomy" id="70448"/>
    <lineage>
        <taxon>Eukaryota</taxon>
        <taxon>Viridiplantae</taxon>
        <taxon>Chlorophyta</taxon>
        <taxon>Mamiellophyceae</taxon>
        <taxon>Mamiellales</taxon>
        <taxon>Bathycoccaceae</taxon>
        <taxon>Ostreococcus</taxon>
    </lineage>
</organism>